<dbReference type="PROSITE" id="PS50011">
    <property type="entry name" value="PROTEIN_KINASE_DOM"/>
    <property type="match status" value="1"/>
</dbReference>
<dbReference type="Pfam" id="PF07714">
    <property type="entry name" value="PK_Tyr_Ser-Thr"/>
    <property type="match status" value="1"/>
</dbReference>
<gene>
    <name evidence="11" type="ORF">TRITD_4Av1G097420</name>
</gene>
<dbReference type="EMBL" id="LT934117">
    <property type="protein sequence ID" value="VAH91393.1"/>
    <property type="molecule type" value="Genomic_DNA"/>
</dbReference>
<keyword evidence="12" id="KW-1185">Reference proteome</keyword>
<dbReference type="InterPro" id="IPR011009">
    <property type="entry name" value="Kinase-like_dom_sf"/>
</dbReference>
<dbReference type="AlphaFoldDB" id="A0A9R0SBG4"/>
<evidence type="ECO:0000256" key="9">
    <source>
        <dbReference type="ARBA" id="ARBA00023180"/>
    </source>
</evidence>
<dbReference type="InterPro" id="IPR001245">
    <property type="entry name" value="Ser-Thr/Tyr_kinase_cat_dom"/>
</dbReference>
<evidence type="ECO:0000256" key="2">
    <source>
        <dbReference type="ARBA" id="ARBA00022614"/>
    </source>
</evidence>
<dbReference type="Proteomes" id="UP000324705">
    <property type="component" value="Chromosome 4A"/>
</dbReference>
<keyword evidence="7" id="KW-0472">Membrane</keyword>
<evidence type="ECO:0000313" key="12">
    <source>
        <dbReference type="Proteomes" id="UP000324705"/>
    </source>
</evidence>
<name>A0A9R0SBG4_TRITD</name>
<accession>A0A9R0SBG4</accession>
<dbReference type="SUPFAM" id="SSF56112">
    <property type="entry name" value="Protein kinase-like (PK-like)"/>
    <property type="match status" value="1"/>
</dbReference>
<evidence type="ECO:0000256" key="1">
    <source>
        <dbReference type="ARBA" id="ARBA00004167"/>
    </source>
</evidence>
<keyword evidence="3" id="KW-0812">Transmembrane</keyword>
<evidence type="ECO:0000256" key="7">
    <source>
        <dbReference type="ARBA" id="ARBA00023136"/>
    </source>
</evidence>
<dbReference type="PANTHER" id="PTHR47986:SF34">
    <property type="entry name" value="RECEPTOR-LIKE KINASE TMK2"/>
    <property type="match status" value="1"/>
</dbReference>
<protein>
    <recommendedName>
        <fullName evidence="10">Protein kinase domain-containing protein</fullName>
    </recommendedName>
</protein>
<evidence type="ECO:0000313" key="11">
    <source>
        <dbReference type="EMBL" id="VAH91393.1"/>
    </source>
</evidence>
<dbReference type="GO" id="GO:0004672">
    <property type="term" value="F:protein kinase activity"/>
    <property type="evidence" value="ECO:0007669"/>
    <property type="project" value="InterPro"/>
</dbReference>
<evidence type="ECO:0000259" key="10">
    <source>
        <dbReference type="PROSITE" id="PS50011"/>
    </source>
</evidence>
<dbReference type="Gramene" id="TRITD4Av1G097420.1">
    <property type="protein sequence ID" value="TRITD4Av1G097420.1"/>
    <property type="gene ID" value="TRITD4Av1G097420"/>
</dbReference>
<proteinExistence type="predicted"/>
<keyword evidence="5" id="KW-0677">Repeat</keyword>
<reference evidence="11 12" key="1">
    <citation type="submission" date="2017-09" db="EMBL/GenBank/DDBJ databases">
        <authorList>
            <consortium name="International Durum Wheat Genome Sequencing Consortium (IDWGSC)"/>
            <person name="Milanesi L."/>
        </authorList>
    </citation>
    <scope>NUCLEOTIDE SEQUENCE [LARGE SCALE GENOMIC DNA]</scope>
    <source>
        <strain evidence="12">cv. Svevo</strain>
    </source>
</reference>
<dbReference type="InterPro" id="IPR052422">
    <property type="entry name" value="Auxin_Ser/Thr_Kinase"/>
</dbReference>
<evidence type="ECO:0000256" key="3">
    <source>
        <dbReference type="ARBA" id="ARBA00022692"/>
    </source>
</evidence>
<dbReference type="PANTHER" id="PTHR47986">
    <property type="entry name" value="OSJNBA0070M12.3 PROTEIN"/>
    <property type="match status" value="1"/>
</dbReference>
<keyword evidence="2" id="KW-0433">Leucine-rich repeat</keyword>
<evidence type="ECO:0000256" key="5">
    <source>
        <dbReference type="ARBA" id="ARBA00022737"/>
    </source>
</evidence>
<dbReference type="GO" id="GO:0016020">
    <property type="term" value="C:membrane"/>
    <property type="evidence" value="ECO:0007669"/>
    <property type="project" value="UniProtKB-SubCell"/>
</dbReference>
<dbReference type="InterPro" id="IPR000719">
    <property type="entry name" value="Prot_kinase_dom"/>
</dbReference>
<dbReference type="GO" id="GO:0005524">
    <property type="term" value="F:ATP binding"/>
    <property type="evidence" value="ECO:0007669"/>
    <property type="project" value="InterPro"/>
</dbReference>
<keyword evidence="6" id="KW-1133">Transmembrane helix</keyword>
<sequence length="178" mass="20405">MALASASPLLLVACSTCWLCFLGLLLAWLATGKVTTKVDVYAYGVILMEMITGRKVLDDSLPDDETHLVTIFRRNMLDKEKFRKFVDPTLDFGPEAWKSLLEVADLARHCTAREQNQRPDMCHCVNRLSSLLDEWKPTEVDDDDECETSEMHLNQQLEKWRCDDFTISDSDTFSTFNM</sequence>
<evidence type="ECO:0000256" key="4">
    <source>
        <dbReference type="ARBA" id="ARBA00022729"/>
    </source>
</evidence>
<evidence type="ECO:0000256" key="8">
    <source>
        <dbReference type="ARBA" id="ARBA00023170"/>
    </source>
</evidence>
<dbReference type="Gene3D" id="1.10.510.10">
    <property type="entry name" value="Transferase(Phosphotransferase) domain 1"/>
    <property type="match status" value="1"/>
</dbReference>
<keyword evidence="4" id="KW-0732">Signal</keyword>
<evidence type="ECO:0000256" key="6">
    <source>
        <dbReference type="ARBA" id="ARBA00022989"/>
    </source>
</evidence>
<feature type="domain" description="Protein kinase" evidence="10">
    <location>
        <begin position="1"/>
        <end position="132"/>
    </location>
</feature>
<organism evidence="11 12">
    <name type="scientific">Triticum turgidum subsp. durum</name>
    <name type="common">Durum wheat</name>
    <name type="synonym">Triticum durum</name>
    <dbReference type="NCBI Taxonomy" id="4567"/>
    <lineage>
        <taxon>Eukaryota</taxon>
        <taxon>Viridiplantae</taxon>
        <taxon>Streptophyta</taxon>
        <taxon>Embryophyta</taxon>
        <taxon>Tracheophyta</taxon>
        <taxon>Spermatophyta</taxon>
        <taxon>Magnoliopsida</taxon>
        <taxon>Liliopsida</taxon>
        <taxon>Poales</taxon>
        <taxon>Poaceae</taxon>
        <taxon>BOP clade</taxon>
        <taxon>Pooideae</taxon>
        <taxon>Triticodae</taxon>
        <taxon>Triticeae</taxon>
        <taxon>Triticinae</taxon>
        <taxon>Triticum</taxon>
    </lineage>
</organism>
<keyword evidence="8" id="KW-0675">Receptor</keyword>
<keyword evidence="9" id="KW-0325">Glycoprotein</keyword>
<comment type="subcellular location">
    <subcellularLocation>
        <location evidence="1">Membrane</location>
        <topology evidence="1">Single-pass membrane protein</topology>
    </subcellularLocation>
</comment>